<dbReference type="AlphaFoldDB" id="A0A6N9HI00"/>
<comment type="caution">
    <text evidence="1">The sequence shown here is derived from an EMBL/GenBank/DDBJ whole genome shotgun (WGS) entry which is preliminary data.</text>
</comment>
<name>A0A6N9HI00_9BURK</name>
<proteinExistence type="predicted"/>
<sequence>MSITRLEAIEFLSRLTPTEEAAFLARLGHWLTVVARGGYEFQAPGVVDPILLRRINEIQHRVFAQIAGLVENGERTFDSEDLVSWLSAEGREPELQLQCLDAFARVQARHNNRIA</sequence>
<accession>A0A6N9HI00</accession>
<keyword evidence="2" id="KW-1185">Reference proteome</keyword>
<dbReference type="Proteomes" id="UP000448575">
    <property type="component" value="Unassembled WGS sequence"/>
</dbReference>
<protein>
    <submittedName>
        <fullName evidence="1">Uncharacterized protein</fullName>
    </submittedName>
</protein>
<dbReference type="EMBL" id="WWCJ01000008">
    <property type="protein sequence ID" value="MYN02907.1"/>
    <property type="molecule type" value="Genomic_DNA"/>
</dbReference>
<evidence type="ECO:0000313" key="1">
    <source>
        <dbReference type="EMBL" id="MYN02907.1"/>
    </source>
</evidence>
<gene>
    <name evidence="1" type="ORF">GTP41_12430</name>
</gene>
<dbReference type="RefSeq" id="WP_161025897.1">
    <property type="nucleotide sequence ID" value="NZ_WWCJ01000008.1"/>
</dbReference>
<evidence type="ECO:0000313" key="2">
    <source>
        <dbReference type="Proteomes" id="UP000448575"/>
    </source>
</evidence>
<organism evidence="1 2">
    <name type="scientific">Pseudoduganella guangdongensis</name>
    <dbReference type="NCBI Taxonomy" id="2692179"/>
    <lineage>
        <taxon>Bacteria</taxon>
        <taxon>Pseudomonadati</taxon>
        <taxon>Pseudomonadota</taxon>
        <taxon>Betaproteobacteria</taxon>
        <taxon>Burkholderiales</taxon>
        <taxon>Oxalobacteraceae</taxon>
        <taxon>Telluria group</taxon>
        <taxon>Pseudoduganella</taxon>
    </lineage>
</organism>
<reference evidence="1 2" key="1">
    <citation type="submission" date="2019-12" db="EMBL/GenBank/DDBJ databases">
        <title>Novel species isolated from a subtropical stream in China.</title>
        <authorList>
            <person name="Lu H."/>
        </authorList>
    </citation>
    <scope>NUCLEOTIDE SEQUENCE [LARGE SCALE GENOMIC DNA]</scope>
    <source>
        <strain evidence="1 2">DS3</strain>
    </source>
</reference>